<organism evidence="1 2">
    <name type="scientific">Apostasia shenzhenica</name>
    <dbReference type="NCBI Taxonomy" id="1088818"/>
    <lineage>
        <taxon>Eukaryota</taxon>
        <taxon>Viridiplantae</taxon>
        <taxon>Streptophyta</taxon>
        <taxon>Embryophyta</taxon>
        <taxon>Tracheophyta</taxon>
        <taxon>Spermatophyta</taxon>
        <taxon>Magnoliopsida</taxon>
        <taxon>Liliopsida</taxon>
        <taxon>Asparagales</taxon>
        <taxon>Orchidaceae</taxon>
        <taxon>Apostasioideae</taxon>
        <taxon>Apostasia</taxon>
    </lineage>
</organism>
<keyword evidence="1" id="KW-0328">Glycosyltransferase</keyword>
<sequence>MERAFNHYMRSPNSWQKLVRKIMQLDFSWESSASQYEELYEKTVAKARATTNHV</sequence>
<proteinExistence type="predicted"/>
<protein>
    <submittedName>
        <fullName evidence="1">Putative starch synthase 4, chloroplastic/amyloplastic</fullName>
        <ecNumber evidence="1">2.4.1.21</ecNumber>
    </submittedName>
</protein>
<keyword evidence="1" id="KW-0808">Transferase</keyword>
<dbReference type="GO" id="GO:0009011">
    <property type="term" value="F:alpha-1,4-glucan glucosyltransferase (ADP-glucose donor) activity"/>
    <property type="evidence" value="ECO:0007669"/>
    <property type="project" value="UniProtKB-EC"/>
</dbReference>
<dbReference type="Gene3D" id="3.40.50.2000">
    <property type="entry name" value="Glycogen Phosphorylase B"/>
    <property type="match status" value="2"/>
</dbReference>
<dbReference type="EC" id="2.4.1.21" evidence="1"/>
<dbReference type="AlphaFoldDB" id="A0A2I0B2K6"/>
<name>A0A2I0B2K6_9ASPA</name>
<dbReference type="SUPFAM" id="SSF53756">
    <property type="entry name" value="UDP-Glycosyltransferase/glycogen phosphorylase"/>
    <property type="match status" value="1"/>
</dbReference>
<evidence type="ECO:0000313" key="1">
    <source>
        <dbReference type="EMBL" id="PKA62014.1"/>
    </source>
</evidence>
<evidence type="ECO:0000313" key="2">
    <source>
        <dbReference type="Proteomes" id="UP000236161"/>
    </source>
</evidence>
<gene>
    <name evidence="1" type="primary">SS4</name>
    <name evidence="1" type="ORF">AXF42_Ash018239</name>
</gene>
<reference evidence="1 2" key="1">
    <citation type="journal article" date="2017" name="Nature">
        <title>The Apostasia genome and the evolution of orchids.</title>
        <authorList>
            <person name="Zhang G.Q."/>
            <person name="Liu K.W."/>
            <person name="Li Z."/>
            <person name="Lohaus R."/>
            <person name="Hsiao Y.Y."/>
            <person name="Niu S.C."/>
            <person name="Wang J.Y."/>
            <person name="Lin Y.C."/>
            <person name="Xu Q."/>
            <person name="Chen L.J."/>
            <person name="Yoshida K."/>
            <person name="Fujiwara S."/>
            <person name="Wang Z.W."/>
            <person name="Zhang Y.Q."/>
            <person name="Mitsuda N."/>
            <person name="Wang M."/>
            <person name="Liu G.H."/>
            <person name="Pecoraro L."/>
            <person name="Huang H.X."/>
            <person name="Xiao X.J."/>
            <person name="Lin M."/>
            <person name="Wu X.Y."/>
            <person name="Wu W.L."/>
            <person name="Chen Y.Y."/>
            <person name="Chang S.B."/>
            <person name="Sakamoto S."/>
            <person name="Ohme-Takagi M."/>
            <person name="Yagi M."/>
            <person name="Zeng S.J."/>
            <person name="Shen C.Y."/>
            <person name="Yeh C.M."/>
            <person name="Luo Y.B."/>
            <person name="Tsai W.C."/>
            <person name="Van de Peer Y."/>
            <person name="Liu Z.J."/>
        </authorList>
    </citation>
    <scope>NUCLEOTIDE SEQUENCE [LARGE SCALE GENOMIC DNA]</scope>
    <source>
        <strain evidence="2">cv. Shenzhen</strain>
        <tissue evidence="1">Stem</tissue>
    </source>
</reference>
<dbReference type="OrthoDB" id="2018403at2759"/>
<dbReference type="STRING" id="1088818.A0A2I0B2K6"/>
<dbReference type="Proteomes" id="UP000236161">
    <property type="component" value="Unassembled WGS sequence"/>
</dbReference>
<dbReference type="EMBL" id="KZ451921">
    <property type="protein sequence ID" value="PKA62014.1"/>
    <property type="molecule type" value="Genomic_DNA"/>
</dbReference>
<keyword evidence="2" id="KW-1185">Reference proteome</keyword>
<accession>A0A2I0B2K6</accession>